<feature type="transmembrane region" description="Helical" evidence="1">
    <location>
        <begin position="37"/>
        <end position="58"/>
    </location>
</feature>
<proteinExistence type="predicted"/>
<feature type="transmembrane region" description="Helical" evidence="1">
    <location>
        <begin position="157"/>
        <end position="177"/>
    </location>
</feature>
<feature type="transmembrane region" description="Helical" evidence="1">
    <location>
        <begin position="6"/>
        <end position="25"/>
    </location>
</feature>
<accession>A0A917V012</accession>
<dbReference type="AlphaFoldDB" id="A0A917V012"/>
<keyword evidence="1" id="KW-0472">Membrane</keyword>
<keyword evidence="1" id="KW-0812">Transmembrane</keyword>
<keyword evidence="1" id="KW-1133">Transmembrane helix</keyword>
<comment type="caution">
    <text evidence="2">The sequence shown here is derived from an EMBL/GenBank/DDBJ whole genome shotgun (WGS) entry which is preliminary data.</text>
</comment>
<protein>
    <submittedName>
        <fullName evidence="2">Uncharacterized protein</fullName>
    </submittedName>
</protein>
<evidence type="ECO:0000313" key="2">
    <source>
        <dbReference type="EMBL" id="GGK02049.1"/>
    </source>
</evidence>
<feature type="transmembrane region" description="Helical" evidence="1">
    <location>
        <begin position="70"/>
        <end position="97"/>
    </location>
</feature>
<name>A0A917V012_9BACI</name>
<reference evidence="2" key="2">
    <citation type="submission" date="2020-09" db="EMBL/GenBank/DDBJ databases">
        <authorList>
            <person name="Sun Q."/>
            <person name="Ohkuma M."/>
        </authorList>
    </citation>
    <scope>NUCLEOTIDE SEQUENCE</scope>
    <source>
        <strain evidence="2">JCM 12580</strain>
    </source>
</reference>
<evidence type="ECO:0000256" key="1">
    <source>
        <dbReference type="SAM" id="Phobius"/>
    </source>
</evidence>
<dbReference type="Proteomes" id="UP000658382">
    <property type="component" value="Unassembled WGS sequence"/>
</dbReference>
<evidence type="ECO:0000313" key="3">
    <source>
        <dbReference type="Proteomes" id="UP000658382"/>
    </source>
</evidence>
<keyword evidence="3" id="KW-1185">Reference proteome</keyword>
<sequence length="180" mass="19537">MSFALFFIIGVFTIQVLIIITYMTCYHDRLSNMNGMVISMSIGMTTGILMGTILGVFLQGNLFESTLYGILIGLTVGFLAGLPIGLPAIIDGMLSGLMGGMMGAMLGDMVAATRPDAIIKIVGLIATMTLLLVLYMSENLIQKQSDPVNFFVLKHPYLLLFILTILFIGLNFSEPIIQSK</sequence>
<gene>
    <name evidence="2" type="ORF">GCM10007063_25370</name>
</gene>
<organism evidence="2 3">
    <name type="scientific">Lentibacillus kapialis</name>
    <dbReference type="NCBI Taxonomy" id="340214"/>
    <lineage>
        <taxon>Bacteria</taxon>
        <taxon>Bacillati</taxon>
        <taxon>Bacillota</taxon>
        <taxon>Bacilli</taxon>
        <taxon>Bacillales</taxon>
        <taxon>Bacillaceae</taxon>
        <taxon>Lentibacillus</taxon>
    </lineage>
</organism>
<dbReference type="EMBL" id="BMNQ01000042">
    <property type="protein sequence ID" value="GGK02049.1"/>
    <property type="molecule type" value="Genomic_DNA"/>
</dbReference>
<reference evidence="2" key="1">
    <citation type="journal article" date="2014" name="Int. J. Syst. Evol. Microbiol.">
        <title>Complete genome sequence of Corynebacterium casei LMG S-19264T (=DSM 44701T), isolated from a smear-ripened cheese.</title>
        <authorList>
            <consortium name="US DOE Joint Genome Institute (JGI-PGF)"/>
            <person name="Walter F."/>
            <person name="Albersmeier A."/>
            <person name="Kalinowski J."/>
            <person name="Ruckert C."/>
        </authorList>
    </citation>
    <scope>NUCLEOTIDE SEQUENCE</scope>
    <source>
        <strain evidence="2">JCM 12580</strain>
    </source>
</reference>
<feature type="transmembrane region" description="Helical" evidence="1">
    <location>
        <begin position="117"/>
        <end position="137"/>
    </location>
</feature>
<dbReference type="RefSeq" id="WP_188633470.1">
    <property type="nucleotide sequence ID" value="NZ_BMNQ01000042.1"/>
</dbReference>